<gene>
    <name evidence="3" type="ORF">AWB76_01085</name>
</gene>
<keyword evidence="3" id="KW-0808">Transferase</keyword>
<feature type="transmembrane region" description="Helical" evidence="1">
    <location>
        <begin position="145"/>
        <end position="165"/>
    </location>
</feature>
<feature type="transmembrane region" description="Helical" evidence="1">
    <location>
        <begin position="243"/>
        <end position="263"/>
    </location>
</feature>
<dbReference type="InterPro" id="IPR036259">
    <property type="entry name" value="MFS_trans_sf"/>
</dbReference>
<dbReference type="InterPro" id="IPR002656">
    <property type="entry name" value="Acyl_transf_3_dom"/>
</dbReference>
<keyword evidence="3" id="KW-0012">Acyltransferase</keyword>
<keyword evidence="1" id="KW-1133">Transmembrane helix</keyword>
<name>A0A157ZQL1_9BURK</name>
<keyword evidence="4" id="KW-1185">Reference proteome</keyword>
<dbReference type="Proteomes" id="UP000054624">
    <property type="component" value="Unassembled WGS sequence"/>
</dbReference>
<feature type="transmembrane region" description="Helical" evidence="1">
    <location>
        <begin position="12"/>
        <end position="30"/>
    </location>
</feature>
<feature type="transmembrane region" description="Helical" evidence="1">
    <location>
        <begin position="207"/>
        <end position="227"/>
    </location>
</feature>
<dbReference type="AlphaFoldDB" id="A0A157ZQL1"/>
<feature type="transmembrane region" description="Helical" evidence="1">
    <location>
        <begin position="172"/>
        <end position="187"/>
    </location>
</feature>
<evidence type="ECO:0000313" key="3">
    <source>
        <dbReference type="EMBL" id="SAK47776.1"/>
    </source>
</evidence>
<dbReference type="InterPro" id="IPR050879">
    <property type="entry name" value="Acyltransferase_3"/>
</dbReference>
<dbReference type="GO" id="GO:0000271">
    <property type="term" value="P:polysaccharide biosynthetic process"/>
    <property type="evidence" value="ECO:0007669"/>
    <property type="project" value="TreeGrafter"/>
</dbReference>
<sequence>MDKGRVAALDAGRALAIVGVVAVHLSFQFPNLPGAVSLIARMGQYGVQLFFVISAITIFMTLEMDHARCADARHVTLRFYIKRFFRIAPLYYAAIAVYGLISYGATRSGIDRAWILGAHGPMDVLLNMVFLHALSPTAINNVVPGGWSIGVEMLFYMIAPLLFVLAMNRVRLLLATVLLLGVSYAVMSMSDCNGTLDCNVANNTFSYFWPPVQGPCFIVGMWAWYAFRSHLLGASDVTKRVSWMYFSLALGFGLATAALGVWLDKAHALAPVFAACSAVAFLLFVCSLQARRDRDNKHAVPRSTLVRRAAAALGRESYGIYLWHFICVYVTFHFFDRTFGQKNGETSLALFGATLIAVLVVSYALSRVSDRLIQGRATRLSRRLLALVDRRFHLTRDA</sequence>
<feature type="transmembrane region" description="Helical" evidence="1">
    <location>
        <begin position="42"/>
        <end position="62"/>
    </location>
</feature>
<dbReference type="PANTHER" id="PTHR23028">
    <property type="entry name" value="ACETYLTRANSFERASE"/>
    <property type="match status" value="1"/>
</dbReference>
<feature type="transmembrane region" description="Helical" evidence="1">
    <location>
        <begin position="269"/>
        <end position="288"/>
    </location>
</feature>
<organism evidence="3 4">
    <name type="scientific">Caballeronia temeraria</name>
    <dbReference type="NCBI Taxonomy" id="1777137"/>
    <lineage>
        <taxon>Bacteria</taxon>
        <taxon>Pseudomonadati</taxon>
        <taxon>Pseudomonadota</taxon>
        <taxon>Betaproteobacteria</taxon>
        <taxon>Burkholderiales</taxon>
        <taxon>Burkholderiaceae</taxon>
        <taxon>Caballeronia</taxon>
    </lineage>
</organism>
<accession>A0A157ZQL1</accession>
<dbReference type="EMBL" id="FCOI02000003">
    <property type="protein sequence ID" value="SAK47776.1"/>
    <property type="molecule type" value="Genomic_DNA"/>
</dbReference>
<reference evidence="4" key="1">
    <citation type="submission" date="2016-01" db="EMBL/GenBank/DDBJ databases">
        <authorList>
            <person name="Peeters Charlotte."/>
        </authorList>
    </citation>
    <scope>NUCLEOTIDE SEQUENCE [LARGE SCALE GENOMIC DNA]</scope>
</reference>
<dbReference type="STRING" id="1777137.AWB76_01085"/>
<keyword evidence="1" id="KW-0812">Transmembrane</keyword>
<feature type="transmembrane region" description="Helical" evidence="1">
    <location>
        <begin position="347"/>
        <end position="366"/>
    </location>
</feature>
<proteinExistence type="predicted"/>
<evidence type="ECO:0000313" key="4">
    <source>
        <dbReference type="Proteomes" id="UP000054624"/>
    </source>
</evidence>
<feature type="transmembrane region" description="Helical" evidence="1">
    <location>
        <begin position="318"/>
        <end position="335"/>
    </location>
</feature>
<keyword evidence="1" id="KW-0472">Membrane</keyword>
<dbReference type="Pfam" id="PF01757">
    <property type="entry name" value="Acyl_transf_3"/>
    <property type="match status" value="1"/>
</dbReference>
<evidence type="ECO:0000259" key="2">
    <source>
        <dbReference type="Pfam" id="PF01757"/>
    </source>
</evidence>
<dbReference type="GO" id="GO:0016020">
    <property type="term" value="C:membrane"/>
    <property type="evidence" value="ECO:0007669"/>
    <property type="project" value="TreeGrafter"/>
</dbReference>
<dbReference type="OrthoDB" id="9814807at2"/>
<feature type="domain" description="Acyltransferase 3" evidence="2">
    <location>
        <begin position="7"/>
        <end position="367"/>
    </location>
</feature>
<dbReference type="RefSeq" id="WP_061159081.1">
    <property type="nucleotide sequence ID" value="NZ_FCOI02000003.1"/>
</dbReference>
<protein>
    <submittedName>
        <fullName evidence="3">Acyltransferase</fullName>
    </submittedName>
</protein>
<feature type="transmembrane region" description="Helical" evidence="1">
    <location>
        <begin position="83"/>
        <end position="101"/>
    </location>
</feature>
<dbReference type="PANTHER" id="PTHR23028:SF53">
    <property type="entry name" value="ACYL_TRANSF_3 DOMAIN-CONTAINING PROTEIN"/>
    <property type="match status" value="1"/>
</dbReference>
<evidence type="ECO:0000256" key="1">
    <source>
        <dbReference type="SAM" id="Phobius"/>
    </source>
</evidence>
<dbReference type="SUPFAM" id="SSF103473">
    <property type="entry name" value="MFS general substrate transporter"/>
    <property type="match status" value="1"/>
</dbReference>
<dbReference type="GO" id="GO:0016747">
    <property type="term" value="F:acyltransferase activity, transferring groups other than amino-acyl groups"/>
    <property type="evidence" value="ECO:0007669"/>
    <property type="project" value="InterPro"/>
</dbReference>